<keyword evidence="3" id="KW-1185">Reference proteome</keyword>
<organism evidence="2 3">
    <name type="scientific">Lysobacter panacisoli</name>
    <dbReference type="NCBI Taxonomy" id="1255263"/>
    <lineage>
        <taxon>Bacteria</taxon>
        <taxon>Pseudomonadati</taxon>
        <taxon>Pseudomonadota</taxon>
        <taxon>Gammaproteobacteria</taxon>
        <taxon>Lysobacterales</taxon>
        <taxon>Lysobacteraceae</taxon>
        <taxon>Lysobacter</taxon>
    </lineage>
</organism>
<feature type="transmembrane region" description="Helical" evidence="1">
    <location>
        <begin position="147"/>
        <end position="168"/>
    </location>
</feature>
<accession>A0ABP9L920</accession>
<proteinExistence type="predicted"/>
<dbReference type="InterPro" id="IPR022604">
    <property type="entry name" value="DUF2955"/>
</dbReference>
<gene>
    <name evidence="2" type="ORF">GCM10025759_15060</name>
</gene>
<name>A0ABP9L920_9GAMM</name>
<feature type="transmembrane region" description="Helical" evidence="1">
    <location>
        <begin position="47"/>
        <end position="66"/>
    </location>
</feature>
<keyword evidence="1" id="KW-0812">Transmembrane</keyword>
<keyword evidence="1" id="KW-0472">Membrane</keyword>
<comment type="caution">
    <text evidence="2">The sequence shown here is derived from an EMBL/GenBank/DDBJ whole genome shotgun (WGS) entry which is preliminary data.</text>
</comment>
<evidence type="ECO:0000313" key="3">
    <source>
        <dbReference type="Proteomes" id="UP001501083"/>
    </source>
</evidence>
<evidence type="ECO:0000313" key="2">
    <source>
        <dbReference type="EMBL" id="GAA5073651.1"/>
    </source>
</evidence>
<reference evidence="3" key="1">
    <citation type="journal article" date="2019" name="Int. J. Syst. Evol. Microbiol.">
        <title>The Global Catalogue of Microorganisms (GCM) 10K type strain sequencing project: providing services to taxonomists for standard genome sequencing and annotation.</title>
        <authorList>
            <consortium name="The Broad Institute Genomics Platform"/>
            <consortium name="The Broad Institute Genome Sequencing Center for Infectious Disease"/>
            <person name="Wu L."/>
            <person name="Ma J."/>
        </authorList>
    </citation>
    <scope>NUCLEOTIDE SEQUENCE [LARGE SCALE GENOMIC DNA]</scope>
    <source>
        <strain evidence="3">JCM 19212</strain>
    </source>
</reference>
<protein>
    <submittedName>
        <fullName evidence="2">DUF2955 domain-containing protein</fullName>
    </submittedName>
</protein>
<keyword evidence="1" id="KW-1133">Transmembrane helix</keyword>
<feature type="transmembrane region" description="Helical" evidence="1">
    <location>
        <begin position="78"/>
        <end position="107"/>
    </location>
</feature>
<feature type="transmembrane region" description="Helical" evidence="1">
    <location>
        <begin position="263"/>
        <end position="282"/>
    </location>
</feature>
<dbReference type="EMBL" id="BAABKY010000002">
    <property type="protein sequence ID" value="GAA5073651.1"/>
    <property type="molecule type" value="Genomic_DNA"/>
</dbReference>
<feature type="transmembrane region" description="Helical" evidence="1">
    <location>
        <begin position="189"/>
        <end position="207"/>
    </location>
</feature>
<feature type="transmembrane region" description="Helical" evidence="1">
    <location>
        <begin position="319"/>
        <end position="340"/>
    </location>
</feature>
<feature type="transmembrane region" description="Helical" evidence="1">
    <location>
        <begin position="119"/>
        <end position="141"/>
    </location>
</feature>
<dbReference type="PIRSF" id="PIRSF029594">
    <property type="entry name" value="UCP029594"/>
    <property type="match status" value="1"/>
</dbReference>
<dbReference type="Proteomes" id="UP001501083">
    <property type="component" value="Unassembled WGS sequence"/>
</dbReference>
<dbReference type="InterPro" id="IPR016926">
    <property type="entry name" value="UCP029594"/>
</dbReference>
<evidence type="ECO:0000256" key="1">
    <source>
        <dbReference type="SAM" id="Phobius"/>
    </source>
</evidence>
<sequence>MSTDAAAESTPRPGLAALTEDGWRHARRIALASVAGLATAKLLGWPYGAFFAFYPIVLVGLVPALNVRAVLQFVASSAAGIAIANVLVLLAQLSPVLATLLFFAVAARCFRMMALDRGFLFHALTILSTSLLVHLATYSQIVPRELYTAHVLATLLSVLFSTIVYIWLPERRVLPARIVDQTPALIRHRMLLGAICATASYVAFQVVDLSDSLSAQAASVLVLFPMTLAGGRWAACTRVAGTLLGSAYVLAMQLLLYTHVTRVLLLLPLYAAGVTLFATLHVRENSGSAVGLSAATAVAVLVGQLRPSADLYGISLYRFVSVLVAVCTMLLCIYLTHAVLNRFEATRIPTT</sequence>
<dbReference type="Pfam" id="PF11168">
    <property type="entry name" value="DUF2955"/>
    <property type="match status" value="1"/>
</dbReference>
<feature type="transmembrane region" description="Helical" evidence="1">
    <location>
        <begin position="238"/>
        <end position="257"/>
    </location>
</feature>